<keyword evidence="2" id="KW-1185">Reference proteome</keyword>
<evidence type="ECO:0000313" key="2">
    <source>
        <dbReference type="Proteomes" id="UP001352223"/>
    </source>
</evidence>
<gene>
    <name evidence="1" type="ORF">OKJ48_29315</name>
</gene>
<dbReference type="RefSeq" id="WP_324772022.1">
    <property type="nucleotide sequence ID" value="NZ_BAAATS010000022.1"/>
</dbReference>
<sequence length="64" mass="6409">MSVDRPTSSGATPTPGALGGIPGLCDETLLLLLPQLASVVVESVDVAGDMLVITAHTLIQGRGP</sequence>
<name>A0ABU6CHU6_9ACTN</name>
<dbReference type="EMBL" id="JAOZYB010000308">
    <property type="protein sequence ID" value="MEB3964303.1"/>
    <property type="molecule type" value="Genomic_DNA"/>
</dbReference>
<dbReference type="Proteomes" id="UP001352223">
    <property type="component" value="Unassembled WGS sequence"/>
</dbReference>
<organism evidence="1 2">
    <name type="scientific">Streptomyces kunmingensis</name>
    <dbReference type="NCBI Taxonomy" id="68225"/>
    <lineage>
        <taxon>Bacteria</taxon>
        <taxon>Bacillati</taxon>
        <taxon>Actinomycetota</taxon>
        <taxon>Actinomycetes</taxon>
        <taxon>Kitasatosporales</taxon>
        <taxon>Streptomycetaceae</taxon>
        <taxon>Streptomyces</taxon>
    </lineage>
</organism>
<accession>A0ABU6CHU6</accession>
<evidence type="ECO:0000313" key="1">
    <source>
        <dbReference type="EMBL" id="MEB3964303.1"/>
    </source>
</evidence>
<reference evidence="1 2" key="1">
    <citation type="submission" date="2022-10" db="EMBL/GenBank/DDBJ databases">
        <authorList>
            <person name="Xie J."/>
            <person name="Shen N."/>
        </authorList>
    </citation>
    <scope>NUCLEOTIDE SEQUENCE [LARGE SCALE GENOMIC DNA]</scope>
    <source>
        <strain evidence="1 2">DSM 41681</strain>
    </source>
</reference>
<protein>
    <submittedName>
        <fullName evidence="1">Uncharacterized protein</fullName>
    </submittedName>
</protein>
<comment type="caution">
    <text evidence="1">The sequence shown here is derived from an EMBL/GenBank/DDBJ whole genome shotgun (WGS) entry which is preliminary data.</text>
</comment>
<proteinExistence type="predicted"/>